<dbReference type="InterPro" id="IPR036058">
    <property type="entry name" value="Kazal_dom_sf"/>
</dbReference>
<dbReference type="PANTHER" id="PTHR13866:SF14">
    <property type="entry name" value="BM-40"/>
    <property type="match status" value="1"/>
</dbReference>
<keyword evidence="4" id="KW-0106">Calcium</keyword>
<dbReference type="GO" id="GO:0050840">
    <property type="term" value="F:extracellular matrix binding"/>
    <property type="evidence" value="ECO:0007669"/>
    <property type="project" value="TreeGrafter"/>
</dbReference>
<sequence length="268" mass="30864">MRTVFLAAVIALLVCVIDAKSRKSGDDGAEASVSAGDQAELETERRRNPCYRKKCQRGEVCVLDEHRKSKCVCSPDCGVREVRQERLLVCSNKNMTYLSECHLDQDHCLCRTNDRKCTSPGSTKILLEYYGACKELTACTENEMKQFPYRMRQWLFIIMEEMARRAAIGEYQDLLKAAAKDETRAYAVIWKFCDLDTDPQDRQVSRRELLYTIRALKAMEHCLVPFLDKCDANSDREITLLEWGKCLELEDGKITDKCHAIKKHRKTD</sequence>
<keyword evidence="2" id="KW-0964">Secreted</keyword>
<feature type="signal peptide" evidence="7">
    <location>
        <begin position="1"/>
        <end position="19"/>
    </location>
</feature>
<keyword evidence="3 7" id="KW-0732">Signal</keyword>
<evidence type="ECO:0000256" key="6">
    <source>
        <dbReference type="ARBA" id="ARBA00023180"/>
    </source>
</evidence>
<dbReference type="EMBL" id="CAXITT010000054">
    <property type="protein sequence ID" value="CAL1529727.1"/>
    <property type="molecule type" value="Genomic_DNA"/>
</dbReference>
<evidence type="ECO:0000259" key="8">
    <source>
        <dbReference type="Pfam" id="PF10591"/>
    </source>
</evidence>
<comment type="subcellular location">
    <subcellularLocation>
        <location evidence="1">Secreted</location>
    </subcellularLocation>
</comment>
<evidence type="ECO:0000256" key="4">
    <source>
        <dbReference type="ARBA" id="ARBA00022837"/>
    </source>
</evidence>
<dbReference type="Proteomes" id="UP001497497">
    <property type="component" value="Unassembled WGS sequence"/>
</dbReference>
<dbReference type="Pfam" id="PF10591">
    <property type="entry name" value="SPARC_Ca_bdg"/>
    <property type="match status" value="1"/>
</dbReference>
<dbReference type="SUPFAM" id="SSF100895">
    <property type="entry name" value="Kazal-type serine protease inhibitors"/>
    <property type="match status" value="1"/>
</dbReference>
<feature type="domain" description="SPARC/Testican calcium-binding" evidence="8">
    <location>
        <begin position="137"/>
        <end position="246"/>
    </location>
</feature>
<reference evidence="9 10" key="1">
    <citation type="submission" date="2024-04" db="EMBL/GenBank/DDBJ databases">
        <authorList>
            <consortium name="Genoscope - CEA"/>
            <person name="William W."/>
        </authorList>
    </citation>
    <scope>NUCLEOTIDE SEQUENCE [LARGE SCALE GENOMIC DNA]</scope>
</reference>
<feature type="chain" id="PRO_5043740983" description="SPARC/Testican calcium-binding domain-containing protein" evidence="7">
    <location>
        <begin position="20"/>
        <end position="268"/>
    </location>
</feature>
<protein>
    <recommendedName>
        <fullName evidence="8">SPARC/Testican calcium-binding domain-containing protein</fullName>
    </recommendedName>
</protein>
<dbReference type="InterPro" id="IPR018247">
    <property type="entry name" value="EF_Hand_1_Ca_BS"/>
</dbReference>
<dbReference type="Gene3D" id="1.10.238.10">
    <property type="entry name" value="EF-hand"/>
    <property type="match status" value="1"/>
</dbReference>
<organism evidence="9 10">
    <name type="scientific">Lymnaea stagnalis</name>
    <name type="common">Great pond snail</name>
    <name type="synonym">Helix stagnalis</name>
    <dbReference type="NCBI Taxonomy" id="6523"/>
    <lineage>
        <taxon>Eukaryota</taxon>
        <taxon>Metazoa</taxon>
        <taxon>Spiralia</taxon>
        <taxon>Lophotrochozoa</taxon>
        <taxon>Mollusca</taxon>
        <taxon>Gastropoda</taxon>
        <taxon>Heterobranchia</taxon>
        <taxon>Euthyneura</taxon>
        <taxon>Panpulmonata</taxon>
        <taxon>Hygrophila</taxon>
        <taxon>Lymnaeoidea</taxon>
        <taxon>Lymnaeidae</taxon>
        <taxon>Lymnaea</taxon>
    </lineage>
</organism>
<accession>A0AAV2H8P5</accession>
<dbReference type="GO" id="GO:0005509">
    <property type="term" value="F:calcium ion binding"/>
    <property type="evidence" value="ECO:0007669"/>
    <property type="project" value="InterPro"/>
</dbReference>
<comment type="caution">
    <text evidence="9">The sequence shown here is derived from an EMBL/GenBank/DDBJ whole genome shotgun (WGS) entry which is preliminary data.</text>
</comment>
<name>A0AAV2H8P5_LYMST</name>
<keyword evidence="6" id="KW-0325">Glycoprotein</keyword>
<dbReference type="PANTHER" id="PTHR13866">
    <property type="entry name" value="SPARC OSTEONECTIN"/>
    <property type="match status" value="1"/>
</dbReference>
<dbReference type="GO" id="GO:0005518">
    <property type="term" value="F:collagen binding"/>
    <property type="evidence" value="ECO:0007669"/>
    <property type="project" value="TreeGrafter"/>
</dbReference>
<dbReference type="InterPro" id="IPR019577">
    <property type="entry name" value="SPARC/Testican_Ca-bd-dom"/>
</dbReference>
<evidence type="ECO:0000256" key="1">
    <source>
        <dbReference type="ARBA" id="ARBA00004613"/>
    </source>
</evidence>
<evidence type="ECO:0000313" key="9">
    <source>
        <dbReference type="EMBL" id="CAL1529727.1"/>
    </source>
</evidence>
<evidence type="ECO:0000313" key="10">
    <source>
        <dbReference type="Proteomes" id="UP001497497"/>
    </source>
</evidence>
<evidence type="ECO:0000256" key="2">
    <source>
        <dbReference type="ARBA" id="ARBA00022525"/>
    </source>
</evidence>
<dbReference type="PROSITE" id="PS00018">
    <property type="entry name" value="EF_HAND_1"/>
    <property type="match status" value="1"/>
</dbReference>
<evidence type="ECO:0000256" key="3">
    <source>
        <dbReference type="ARBA" id="ARBA00022729"/>
    </source>
</evidence>
<dbReference type="SUPFAM" id="SSF47473">
    <property type="entry name" value="EF-hand"/>
    <property type="match status" value="1"/>
</dbReference>
<dbReference type="Gene3D" id="3.30.60.30">
    <property type="match status" value="1"/>
</dbReference>
<dbReference type="AlphaFoldDB" id="A0AAV2H8P5"/>
<gene>
    <name evidence="9" type="ORF">GSLYS_00003882001</name>
</gene>
<proteinExistence type="predicted"/>
<dbReference type="GO" id="GO:0005615">
    <property type="term" value="C:extracellular space"/>
    <property type="evidence" value="ECO:0007669"/>
    <property type="project" value="TreeGrafter"/>
</dbReference>
<dbReference type="InterPro" id="IPR011992">
    <property type="entry name" value="EF-hand-dom_pair"/>
</dbReference>
<keyword evidence="10" id="KW-1185">Reference proteome</keyword>
<evidence type="ECO:0000256" key="5">
    <source>
        <dbReference type="ARBA" id="ARBA00023157"/>
    </source>
</evidence>
<keyword evidence="5" id="KW-1015">Disulfide bond</keyword>
<evidence type="ECO:0000256" key="7">
    <source>
        <dbReference type="SAM" id="SignalP"/>
    </source>
</evidence>